<dbReference type="CDD" id="cd17906">
    <property type="entry name" value="CheX"/>
    <property type="match status" value="1"/>
</dbReference>
<name>M5UJ68_9BACT</name>
<sequence length="172" mass="18720">MATLSLDLESVIADAVDSSIRETFSLMVGQEISQVQTDRVVEKTPSVRQYDVHQTTKYDEEITVVVGLSGQLQGSVSICMGLASALRWTESLIDHHSDTLDQTVIDAVGELGNIVTGGAKRRLEDHELHLGLPHVMLAGRSRLAFPSSCDPLQIDYDFGGHELNVFVSLTAV</sequence>
<dbReference type="AlphaFoldDB" id="M5UJ68"/>
<dbReference type="Proteomes" id="UP000011885">
    <property type="component" value="Unassembled WGS sequence"/>
</dbReference>
<accession>M5UJ68</accession>
<dbReference type="SUPFAM" id="SSF103039">
    <property type="entry name" value="CheC-like"/>
    <property type="match status" value="1"/>
</dbReference>
<evidence type="ECO:0000313" key="3">
    <source>
        <dbReference type="EMBL" id="EMI57886.1"/>
    </source>
</evidence>
<dbReference type="PANTHER" id="PTHR39452">
    <property type="entry name" value="CHEY-P PHOSPHATASE CHEX"/>
    <property type="match status" value="1"/>
</dbReference>
<protein>
    <submittedName>
        <fullName evidence="3">CheC domain-containing protein</fullName>
    </submittedName>
</protein>
<proteinExistence type="predicted"/>
<dbReference type="InterPro" id="IPR028976">
    <property type="entry name" value="CheC-like_sf"/>
</dbReference>
<comment type="caution">
    <text evidence="3">The sequence shown here is derived from an EMBL/GenBank/DDBJ whole genome shotgun (WGS) entry which is preliminary data.</text>
</comment>
<evidence type="ECO:0000256" key="1">
    <source>
        <dbReference type="ARBA" id="ARBA00022500"/>
    </source>
</evidence>
<dbReference type="Gene3D" id="3.40.1550.10">
    <property type="entry name" value="CheC-like"/>
    <property type="match status" value="1"/>
</dbReference>
<evidence type="ECO:0000259" key="2">
    <source>
        <dbReference type="Pfam" id="PF13690"/>
    </source>
</evidence>
<feature type="domain" description="Chemotaxis phosphatase CheX-like" evidence="2">
    <location>
        <begin position="62"/>
        <end position="156"/>
    </location>
</feature>
<dbReference type="InterPro" id="IPR038756">
    <property type="entry name" value="CheX-like"/>
</dbReference>
<dbReference type="PANTHER" id="PTHR39452:SF1">
    <property type="entry name" value="CHEY-P PHOSPHATASE CHEX"/>
    <property type="match status" value="1"/>
</dbReference>
<dbReference type="Pfam" id="PF13690">
    <property type="entry name" value="CheX"/>
    <property type="match status" value="1"/>
</dbReference>
<organism evidence="3 4">
    <name type="scientific">Rhodopirellula sallentina SM41</name>
    <dbReference type="NCBI Taxonomy" id="1263870"/>
    <lineage>
        <taxon>Bacteria</taxon>
        <taxon>Pseudomonadati</taxon>
        <taxon>Planctomycetota</taxon>
        <taxon>Planctomycetia</taxon>
        <taxon>Pirellulales</taxon>
        <taxon>Pirellulaceae</taxon>
        <taxon>Rhodopirellula</taxon>
    </lineage>
</organism>
<evidence type="ECO:0000313" key="4">
    <source>
        <dbReference type="Proteomes" id="UP000011885"/>
    </source>
</evidence>
<gene>
    <name evidence="3" type="ORF">RSSM_00659</name>
</gene>
<dbReference type="EMBL" id="ANOH01000058">
    <property type="protein sequence ID" value="EMI57886.1"/>
    <property type="molecule type" value="Genomic_DNA"/>
</dbReference>
<dbReference type="OrthoDB" id="9790435at2"/>
<dbReference type="RefSeq" id="WP_008674340.1">
    <property type="nucleotide sequence ID" value="NZ_ANOH01000058.1"/>
</dbReference>
<dbReference type="PATRIC" id="fig|1263870.3.peg.722"/>
<reference evidence="3 4" key="1">
    <citation type="journal article" date="2013" name="Mar. Genomics">
        <title>Expression of sulfatases in Rhodopirellula baltica and the diversity of sulfatases in the genus Rhodopirellula.</title>
        <authorList>
            <person name="Wegner C.E."/>
            <person name="Richter-Heitmann T."/>
            <person name="Klindworth A."/>
            <person name="Klockow C."/>
            <person name="Richter M."/>
            <person name="Achstetter T."/>
            <person name="Glockner F.O."/>
            <person name="Harder J."/>
        </authorList>
    </citation>
    <scope>NUCLEOTIDE SEQUENCE [LARGE SCALE GENOMIC DNA]</scope>
    <source>
        <strain evidence="3 4">SM41</strain>
    </source>
</reference>
<keyword evidence="1" id="KW-0145">Chemotaxis</keyword>
<dbReference type="GO" id="GO:0006935">
    <property type="term" value="P:chemotaxis"/>
    <property type="evidence" value="ECO:0007669"/>
    <property type="project" value="UniProtKB-KW"/>
</dbReference>
<keyword evidence="4" id="KW-1185">Reference proteome</keyword>
<dbReference type="InterPro" id="IPR028051">
    <property type="entry name" value="CheX-like_dom"/>
</dbReference>